<feature type="region of interest" description="Disordered" evidence="2">
    <location>
        <begin position="115"/>
        <end position="136"/>
    </location>
</feature>
<dbReference type="SMART" id="SM01122">
    <property type="entry name" value="DBC1"/>
    <property type="match status" value="1"/>
</dbReference>
<evidence type="ECO:0000256" key="1">
    <source>
        <dbReference type="ARBA" id="ARBA00023054"/>
    </source>
</evidence>
<feature type="compositionally biased region" description="Basic and acidic residues" evidence="2">
    <location>
        <begin position="985"/>
        <end position="1063"/>
    </location>
</feature>
<dbReference type="InterPro" id="IPR045353">
    <property type="entry name" value="LAIKA"/>
</dbReference>
<dbReference type="PANTHER" id="PTHR14304:SF11">
    <property type="entry name" value="SAP DOMAIN-CONTAINING PROTEIN"/>
    <property type="match status" value="1"/>
</dbReference>
<dbReference type="InterPro" id="IPR002048">
    <property type="entry name" value="EF_hand_dom"/>
</dbReference>
<dbReference type="Gene3D" id="1.10.238.10">
    <property type="entry name" value="EF-hand"/>
    <property type="match status" value="1"/>
</dbReference>
<feature type="compositionally biased region" description="Basic and acidic residues" evidence="2">
    <location>
        <begin position="447"/>
        <end position="457"/>
    </location>
</feature>
<dbReference type="InterPro" id="IPR011992">
    <property type="entry name" value="EF-hand-dom_pair"/>
</dbReference>
<reference evidence="4" key="1">
    <citation type="submission" date="2022-08" db="EMBL/GenBank/DDBJ databases">
        <authorList>
            <person name="Gutierrez-Valencia J."/>
        </authorList>
    </citation>
    <scope>NUCLEOTIDE SEQUENCE</scope>
</reference>
<feature type="region of interest" description="Disordered" evidence="2">
    <location>
        <begin position="1281"/>
        <end position="1307"/>
    </location>
</feature>
<feature type="region of interest" description="Disordered" evidence="2">
    <location>
        <begin position="1152"/>
        <end position="1254"/>
    </location>
</feature>
<feature type="region of interest" description="Disordered" evidence="2">
    <location>
        <begin position="375"/>
        <end position="473"/>
    </location>
</feature>
<feature type="compositionally biased region" description="Acidic residues" evidence="2">
    <location>
        <begin position="1211"/>
        <end position="1233"/>
    </location>
</feature>
<protein>
    <recommendedName>
        <fullName evidence="3">EF-hand domain-containing protein</fullName>
    </recommendedName>
</protein>
<feature type="compositionally biased region" description="Basic and acidic residues" evidence="2">
    <location>
        <begin position="758"/>
        <end position="804"/>
    </location>
</feature>
<dbReference type="EMBL" id="CAMGYJ010000004">
    <property type="protein sequence ID" value="CAI0402172.1"/>
    <property type="molecule type" value="Genomic_DNA"/>
</dbReference>
<dbReference type="GO" id="GO:0005634">
    <property type="term" value="C:nucleus"/>
    <property type="evidence" value="ECO:0007669"/>
    <property type="project" value="TreeGrafter"/>
</dbReference>
<evidence type="ECO:0000259" key="3">
    <source>
        <dbReference type="PROSITE" id="PS50222"/>
    </source>
</evidence>
<dbReference type="GO" id="GO:0005509">
    <property type="term" value="F:calcium ion binding"/>
    <property type="evidence" value="ECO:0007669"/>
    <property type="project" value="InterPro"/>
</dbReference>
<name>A0AAV0IWZ3_9ROSI</name>
<dbReference type="Pfam" id="PF19256">
    <property type="entry name" value="LAIKA"/>
    <property type="match status" value="1"/>
</dbReference>
<feature type="compositionally biased region" description="Basic and acidic residues" evidence="2">
    <location>
        <begin position="1192"/>
        <end position="1210"/>
    </location>
</feature>
<dbReference type="PANTHER" id="PTHR14304">
    <property type="entry name" value="CELL DIVISION CYCLE AND APOPTOSIS REGULATOR PROTEIN"/>
    <property type="match status" value="1"/>
</dbReference>
<dbReference type="FunFam" id="1.10.238.10:FF:000157">
    <property type="entry name" value="ATP/GTP-binding protein family"/>
    <property type="match status" value="1"/>
</dbReference>
<feature type="compositionally biased region" description="Basic and acidic residues" evidence="2">
    <location>
        <begin position="1152"/>
        <end position="1162"/>
    </location>
</feature>
<dbReference type="GO" id="GO:0006355">
    <property type="term" value="P:regulation of DNA-templated transcription"/>
    <property type="evidence" value="ECO:0007669"/>
    <property type="project" value="InterPro"/>
</dbReference>
<comment type="caution">
    <text evidence="4">The sequence shown here is derived from an EMBL/GenBank/DDBJ whole genome shotgun (WGS) entry which is preliminary data.</text>
</comment>
<feature type="compositionally biased region" description="Low complexity" evidence="2">
    <location>
        <begin position="115"/>
        <end position="124"/>
    </location>
</feature>
<evidence type="ECO:0000256" key="2">
    <source>
        <dbReference type="SAM" id="MobiDB-lite"/>
    </source>
</evidence>
<feature type="region of interest" description="Disordered" evidence="2">
    <location>
        <begin position="711"/>
        <end position="821"/>
    </location>
</feature>
<proteinExistence type="predicted"/>
<dbReference type="SUPFAM" id="SSF47473">
    <property type="entry name" value="EF-hand"/>
    <property type="match status" value="1"/>
</dbReference>
<dbReference type="InterPro" id="IPR025224">
    <property type="entry name" value="CCAR1/CCAR2"/>
</dbReference>
<feature type="region of interest" description="Disordered" evidence="2">
    <location>
        <begin position="943"/>
        <end position="1063"/>
    </location>
</feature>
<feature type="compositionally biased region" description="Basic and acidic residues" evidence="2">
    <location>
        <begin position="711"/>
        <end position="747"/>
    </location>
</feature>
<feature type="region of interest" description="Disordered" evidence="2">
    <location>
        <begin position="838"/>
        <end position="898"/>
    </location>
</feature>
<feature type="region of interest" description="Disordered" evidence="2">
    <location>
        <begin position="314"/>
        <end position="351"/>
    </location>
</feature>
<dbReference type="Proteomes" id="UP001154282">
    <property type="component" value="Unassembled WGS sequence"/>
</dbReference>
<keyword evidence="5" id="KW-1185">Reference proteome</keyword>
<sequence length="1382" mass="154365">MIVLSSSCSCFGGKLARFKIGVRKFHWLRVDSRGMYSRGSGYGQQAYGGQSSYAQSLGNNYTGSSVGGADSTSHHSLASRHLSGSQEADLGGYKSSVSGYGGQYSGVYGSAGVSTTQPVTSVSSKGSGPSALEGRSGYSPKFVAGEYVPSSSHAYSHKTEQLYADKLSDYTGIDRRHYGERHSSYIGRDLQTDPASRYVDNVGFGHQTERYERGDQSSILRQGQLLKSQSMHSSSLDGGARPIDYLAARGAAASRHLKQDLVVSYGGGRGDADPRGSSILNNASYNGQQHASSILGAAPRRSVDDLLYSQSLSNPGYGVSLPPGRDYGSGKGPLHGASLEPEYRPLHPRLDDRRDERAGYLREFELREEERRREFLREREKEREKEREREREREHERERERERRRDSERMVERREKERERKRIVEIRRERTPPRPLRDPRGSSLTREAGRSSRRDSMSQEASHRRHSSPVKDKRREYVCKVHGSCLVDIDRDYSSLDKRYPRLFVSPELSKVVVNWPKENLKLSLHTPVSFEHDFVEDEKVLESKDDSSKLLGHHPVKSENGCRVWNAKLILMSGVSKSAFEELSSAKFSDDRPAHICNVLRFALLKKDRAFMAIGGPWDPVDGGDPAVDDSPLIQTALRYAKDITQLDLRNCRHWNRFLEIHYDRFGKDGTFSHKEVTVLFVPDLSECLPSIDTWRNQWLAHKKAVAERERELSLRKERTGEKKEGSKDKGQDSAKDTKKVTKPDAVKTSAAASSANKREKDGNDSKDKMVAEKDADYDMSGKEFGNDVGNKAKDDTEKETRIESSSTKTAAGVRPGKKKIIKRIVKRKAVGMSVDTANAATGDMPNGADVGEKPAESDDKGPQPEGKGEVVIPQSIQGKPKDKLDPNVGTGSPVSVKTAVKKKIIKRVLKRKLTNKDATEGTVGPTSVEEKTVAQVVKEVENAGNQVSAEIENDEVKELKEMATPTRSLKSPENKASLPKPTNKTDSKAIKEDKDEKKLERKNGIGNRADGKADKQKGGEKDIHTAAKKGRSVDGEKTNDKDGKSETRSKSPKEVKEKRKCEDLPKHPGFILQTKCDKQTMLYSLSLSLDSLLDYTDKDTDESTVELSLFAESLHEMLQYQMGCRLLAFLQKLRIKFVAKRYERKRRIEENDAKDKDGKSSTKRLKPSEATLKNESDAEMLNATNQPDQQNDKEEDASAPKNEVKPQYDTDEYEEDPELPEDDDEETEDPEPNMITENNKEESKTTTADGAAHGVLAVNETGGSDGDTKKIMDAKDKSELYSTTEEGDAEIVQKGNKGKDSSAPKEPVIVDKELLQAFRFFDRNRAGFVRVEDMRVIIHTLGKFLSHREVKELVQNALLESNTGRDDRILYPKLVKMNLS</sequence>
<dbReference type="InterPro" id="IPR025954">
    <property type="entry name" value="DBC1/CARP1_inactive_NUDIX"/>
</dbReference>
<accession>A0AAV0IWZ3</accession>
<feature type="compositionally biased region" description="Basic and acidic residues" evidence="2">
    <location>
        <begin position="852"/>
        <end position="870"/>
    </location>
</feature>
<feature type="compositionally biased region" description="Basic and acidic residues" evidence="2">
    <location>
        <begin position="375"/>
        <end position="440"/>
    </location>
</feature>
<feature type="domain" description="EF-hand" evidence="3">
    <location>
        <begin position="1311"/>
        <end position="1346"/>
    </location>
</feature>
<gene>
    <name evidence="4" type="ORF">LITE_LOCUS11490</name>
</gene>
<keyword evidence="1" id="KW-0175">Coiled coil</keyword>
<dbReference type="PROSITE" id="PS50222">
    <property type="entry name" value="EF_HAND_2"/>
    <property type="match status" value="1"/>
</dbReference>
<feature type="compositionally biased region" description="Basic and acidic residues" evidence="2">
    <location>
        <begin position="341"/>
        <end position="351"/>
    </location>
</feature>
<evidence type="ECO:0000313" key="4">
    <source>
        <dbReference type="EMBL" id="CAI0402172.1"/>
    </source>
</evidence>
<dbReference type="Pfam" id="PF14443">
    <property type="entry name" value="DBC1"/>
    <property type="match status" value="1"/>
</dbReference>
<evidence type="ECO:0000313" key="5">
    <source>
        <dbReference type="Proteomes" id="UP001154282"/>
    </source>
</evidence>
<organism evidence="4 5">
    <name type="scientific">Linum tenue</name>
    <dbReference type="NCBI Taxonomy" id="586396"/>
    <lineage>
        <taxon>Eukaryota</taxon>
        <taxon>Viridiplantae</taxon>
        <taxon>Streptophyta</taxon>
        <taxon>Embryophyta</taxon>
        <taxon>Tracheophyta</taxon>
        <taxon>Spermatophyta</taxon>
        <taxon>Magnoliopsida</taxon>
        <taxon>eudicotyledons</taxon>
        <taxon>Gunneridae</taxon>
        <taxon>Pentapetalae</taxon>
        <taxon>rosids</taxon>
        <taxon>fabids</taxon>
        <taxon>Malpighiales</taxon>
        <taxon>Linaceae</taxon>
        <taxon>Linum</taxon>
    </lineage>
</organism>